<feature type="transmembrane region" description="Helical" evidence="1">
    <location>
        <begin position="483"/>
        <end position="502"/>
    </location>
</feature>
<organism evidence="2 3">
    <name type="scientific">Phytophthora rubi</name>
    <dbReference type="NCBI Taxonomy" id="129364"/>
    <lineage>
        <taxon>Eukaryota</taxon>
        <taxon>Sar</taxon>
        <taxon>Stramenopiles</taxon>
        <taxon>Oomycota</taxon>
        <taxon>Peronosporomycetes</taxon>
        <taxon>Peronosporales</taxon>
        <taxon>Peronosporaceae</taxon>
        <taxon>Phytophthora</taxon>
    </lineage>
</organism>
<keyword evidence="1" id="KW-1133">Transmembrane helix</keyword>
<dbReference type="AlphaFoldDB" id="A0A6A4FX53"/>
<keyword evidence="1" id="KW-0472">Membrane</keyword>
<evidence type="ECO:0000256" key="1">
    <source>
        <dbReference type="SAM" id="Phobius"/>
    </source>
</evidence>
<gene>
    <name evidence="2" type="ORF">PR003_g866</name>
</gene>
<name>A0A6A4FX53_9STRA</name>
<dbReference type="EMBL" id="QXFT01000021">
    <property type="protein sequence ID" value="KAE9359196.1"/>
    <property type="molecule type" value="Genomic_DNA"/>
</dbReference>
<evidence type="ECO:0008006" key="4">
    <source>
        <dbReference type="Google" id="ProtNLM"/>
    </source>
</evidence>
<accession>A0A6A4FX53</accession>
<proteinExistence type="predicted"/>
<feature type="transmembrane region" description="Helical" evidence="1">
    <location>
        <begin position="450"/>
        <end position="471"/>
    </location>
</feature>
<comment type="caution">
    <text evidence="2">The sequence shown here is derived from an EMBL/GenBank/DDBJ whole genome shotgun (WGS) entry which is preliminary data.</text>
</comment>
<evidence type="ECO:0000313" key="2">
    <source>
        <dbReference type="EMBL" id="KAE9359196.1"/>
    </source>
</evidence>
<sequence length="506" mass="56005">MDAATVRSLSVYSNESSFVGSVGYDGLSGLFASTSLIETGLTASPPFSADFWRDYRDKDALIHELRASVLFDNPDHYPPKESGCADGVLGCKDSCSKSEAGTTRELKGDECLVVIMMDASYDVGYLQATMSNNGIPAYFCCLGIAGAAKYVAEALANKTPVAFYNYQPDEFFQHYIGEIERVALPWATPELTGVNTGEFGENGYGNATNNPVRVDFPHVLLGKYFADVLSSNEGGMASLINVFMLSEKYMDDLLSAYDKLRDAGVLSETESHFEAACSWLRMPENYATWNSWLDPLPACEYNVHYTYTIEGCESTSNGTDTFPRRVKFYWRSPRPENASLPYNCDPYHLPNSRLPSTMTSSRSCSWLAQNTNTWLAWETSGTQPTCDTSFYTYDVSECTNSGQREVTYRWLLPSSTNASFSSECSNGMPLPDSVLIDCEYVPYTTTASQAVFVMACLFACVMLAGIVFVVYEREMPIIKRSQYQFLVTMLLGGVLMCLATSFSQVP</sequence>
<reference evidence="2 3" key="1">
    <citation type="submission" date="2018-08" db="EMBL/GenBank/DDBJ databases">
        <title>Genomic investigation of the strawberry pathogen Phytophthora fragariae indicates pathogenicity is determined by transcriptional variation in three key races.</title>
        <authorList>
            <person name="Adams T.M."/>
            <person name="Armitage A.D."/>
            <person name="Sobczyk M.K."/>
            <person name="Bates H.J."/>
            <person name="Dunwell J.M."/>
            <person name="Nellist C.F."/>
            <person name="Harrison R.J."/>
        </authorList>
    </citation>
    <scope>NUCLEOTIDE SEQUENCE [LARGE SCALE GENOMIC DNA]</scope>
    <source>
        <strain evidence="2 3">SCRP333</strain>
    </source>
</reference>
<keyword evidence="1" id="KW-0812">Transmembrane</keyword>
<protein>
    <recommendedName>
        <fullName evidence="4">G-protein coupled receptors family 3 profile domain-containing protein</fullName>
    </recommendedName>
</protein>
<keyword evidence="3" id="KW-1185">Reference proteome</keyword>
<dbReference type="Proteomes" id="UP000434957">
    <property type="component" value="Unassembled WGS sequence"/>
</dbReference>
<evidence type="ECO:0000313" key="3">
    <source>
        <dbReference type="Proteomes" id="UP000434957"/>
    </source>
</evidence>